<feature type="binding site" evidence="6">
    <location>
        <position position="188"/>
    </location>
    <ligand>
        <name>substrate</name>
    </ligand>
</feature>
<dbReference type="Gene3D" id="3.90.1300.10">
    <property type="entry name" value="Amidase signature (AS) domain"/>
    <property type="match status" value="1"/>
</dbReference>
<evidence type="ECO:0000313" key="9">
    <source>
        <dbReference type="Proteomes" id="UP000781932"/>
    </source>
</evidence>
<gene>
    <name evidence="8" type="ORF">CkaCkLH20_03133</name>
</gene>
<feature type="active site" description="Acyl-ester intermediate" evidence="5">
    <location>
        <position position="238"/>
    </location>
</feature>
<evidence type="ECO:0000256" key="3">
    <source>
        <dbReference type="ARBA" id="ARBA00012922"/>
    </source>
</evidence>
<feature type="active site" description="Charge relay system" evidence="5">
    <location>
        <position position="139"/>
    </location>
</feature>
<evidence type="ECO:0000256" key="5">
    <source>
        <dbReference type="PIRSR" id="PIRSR001221-1"/>
    </source>
</evidence>
<dbReference type="PROSITE" id="PS00571">
    <property type="entry name" value="AMIDASES"/>
    <property type="match status" value="1"/>
</dbReference>
<evidence type="ECO:0000313" key="8">
    <source>
        <dbReference type="EMBL" id="KAF9879590.1"/>
    </source>
</evidence>
<sequence length="543" mass="59006">MGSITHPSSKPWEAVAEVSRQILRDSISKKWVLHRLPEGKDAGNVVQFLDQCGILSAEELDMTRSNVQRLLVKYKSGDWTAEAVTTAFSKRATVGNQLLNFATEFLAESALEQARALDLHFQKTGNLIGPLHGIPISVKEHVAIGGRICHASFVSKISNIALEDAHIVKLLKNAGAIIHLRTNQPQSLMHLDCDNNITGMTLNPLNPLLSPGGSSGGEGAAVGSGCSVIGVGTDIGGSVRVPASFCNAYGFKPTALRNPSLGLVGVLGGQESIRGCVGPLARDMGDLIRFEKAVLDQEPWDTETSLLPLSWKEVKLSPGELTVGILSDDGLVRPHPPVRRALLEAEKRLAAAGINAIPFSPLDHARGWEIVRKLYFPDGGERIRQALASSGEPLLPLTEHALSFSAPKPLTISDNWDLNLEREKYRREYHALMKARGVDVLLCPAYPGVGALQGQAKYWNYTSIWNVLDQPAVTFPSGVVANRTKDIPDADFQPRSEIEAREWDAYDRDLFDGVPVSVQLVGKHHQDEELLAAARLVEAALRE</sequence>
<evidence type="ECO:0000256" key="1">
    <source>
        <dbReference type="ARBA" id="ARBA00001311"/>
    </source>
</evidence>
<reference evidence="8" key="1">
    <citation type="submission" date="2020-03" db="EMBL/GenBank/DDBJ databases">
        <authorList>
            <person name="He L."/>
        </authorList>
    </citation>
    <scope>NUCLEOTIDE SEQUENCE</scope>
    <source>
        <strain evidence="8">CkLH20</strain>
    </source>
</reference>
<comment type="catalytic activity">
    <reaction evidence="1">
        <text>a monocarboxylic acid amide + H2O = a monocarboxylate + NH4(+)</text>
        <dbReference type="Rhea" id="RHEA:12020"/>
        <dbReference type="ChEBI" id="CHEBI:15377"/>
        <dbReference type="ChEBI" id="CHEBI:28938"/>
        <dbReference type="ChEBI" id="CHEBI:35757"/>
        <dbReference type="ChEBI" id="CHEBI:83628"/>
        <dbReference type="EC" id="3.5.1.4"/>
    </reaction>
</comment>
<comment type="similarity">
    <text evidence="2">Belongs to the amidase family.</text>
</comment>
<dbReference type="InterPro" id="IPR020556">
    <property type="entry name" value="Amidase_CS"/>
</dbReference>
<dbReference type="OrthoDB" id="6428749at2759"/>
<evidence type="ECO:0000256" key="6">
    <source>
        <dbReference type="PIRSR" id="PIRSR001221-2"/>
    </source>
</evidence>
<comment type="caution">
    <text evidence="8">The sequence shown here is derived from an EMBL/GenBank/DDBJ whole genome shotgun (WGS) entry which is preliminary data.</text>
</comment>
<dbReference type="Proteomes" id="UP000781932">
    <property type="component" value="Unassembled WGS sequence"/>
</dbReference>
<evidence type="ECO:0000256" key="4">
    <source>
        <dbReference type="ARBA" id="ARBA00022801"/>
    </source>
</evidence>
<feature type="binding site" evidence="6">
    <location>
        <position position="214"/>
    </location>
    <ligand>
        <name>substrate</name>
    </ligand>
</feature>
<keyword evidence="9" id="KW-1185">Reference proteome</keyword>
<keyword evidence="4" id="KW-0378">Hydrolase</keyword>
<proteinExistence type="inferred from homology"/>
<evidence type="ECO:0000259" key="7">
    <source>
        <dbReference type="Pfam" id="PF01425"/>
    </source>
</evidence>
<dbReference type="EMBL" id="JAATWM020000007">
    <property type="protein sequence ID" value="KAF9879590.1"/>
    <property type="molecule type" value="Genomic_DNA"/>
</dbReference>
<dbReference type="InterPro" id="IPR036928">
    <property type="entry name" value="AS_sf"/>
</dbReference>
<dbReference type="SUPFAM" id="SSF75304">
    <property type="entry name" value="Amidase signature (AS) enzymes"/>
    <property type="match status" value="1"/>
</dbReference>
<dbReference type="AlphaFoldDB" id="A0A9P6IBJ3"/>
<feature type="binding site" evidence="6">
    <location>
        <begin position="235"/>
        <end position="238"/>
    </location>
    <ligand>
        <name>substrate</name>
    </ligand>
</feature>
<name>A0A9P6IBJ3_9PEZI</name>
<dbReference type="PIRSF" id="PIRSF001221">
    <property type="entry name" value="Amidase_fungi"/>
    <property type="match status" value="1"/>
</dbReference>
<dbReference type="PANTHER" id="PTHR46072:SF4">
    <property type="entry name" value="AMIDASE C550.07-RELATED"/>
    <property type="match status" value="1"/>
</dbReference>
<dbReference type="GeneID" id="62158926"/>
<dbReference type="Pfam" id="PF01425">
    <property type="entry name" value="Amidase"/>
    <property type="match status" value="1"/>
</dbReference>
<reference evidence="8" key="2">
    <citation type="submission" date="2020-11" db="EMBL/GenBank/DDBJ databases">
        <title>Whole genome sequencing of Colletotrichum sp.</title>
        <authorList>
            <person name="Li H."/>
        </authorList>
    </citation>
    <scope>NUCLEOTIDE SEQUENCE</scope>
    <source>
        <strain evidence="8">CkLH20</strain>
    </source>
</reference>
<feature type="domain" description="Amidase" evidence="7">
    <location>
        <begin position="84"/>
        <end position="531"/>
    </location>
</feature>
<protein>
    <recommendedName>
        <fullName evidence="3">amidase</fullName>
        <ecNumber evidence="3">3.5.1.4</ecNumber>
    </recommendedName>
</protein>
<feature type="active site" description="Charge relay system" evidence="5">
    <location>
        <position position="214"/>
    </location>
</feature>
<accession>A0A9P6IBJ3</accession>
<evidence type="ECO:0000256" key="2">
    <source>
        <dbReference type="ARBA" id="ARBA00009199"/>
    </source>
</evidence>
<dbReference type="InterPro" id="IPR023631">
    <property type="entry name" value="Amidase_dom"/>
</dbReference>
<dbReference type="RefSeq" id="XP_038749051.1">
    <property type="nucleotide sequence ID" value="XM_038885852.1"/>
</dbReference>
<dbReference type="EC" id="3.5.1.4" evidence="3"/>
<dbReference type="GO" id="GO:0004040">
    <property type="term" value="F:amidase activity"/>
    <property type="evidence" value="ECO:0007669"/>
    <property type="project" value="UniProtKB-EC"/>
</dbReference>
<organism evidence="8 9">
    <name type="scientific">Colletotrichum karsti</name>
    <dbReference type="NCBI Taxonomy" id="1095194"/>
    <lineage>
        <taxon>Eukaryota</taxon>
        <taxon>Fungi</taxon>
        <taxon>Dikarya</taxon>
        <taxon>Ascomycota</taxon>
        <taxon>Pezizomycotina</taxon>
        <taxon>Sordariomycetes</taxon>
        <taxon>Hypocreomycetidae</taxon>
        <taxon>Glomerellales</taxon>
        <taxon>Glomerellaceae</taxon>
        <taxon>Colletotrichum</taxon>
        <taxon>Colletotrichum boninense species complex</taxon>
    </lineage>
</organism>
<dbReference type="PANTHER" id="PTHR46072">
    <property type="entry name" value="AMIDASE-RELATED-RELATED"/>
    <property type="match status" value="1"/>
</dbReference>